<proteinExistence type="predicted"/>
<feature type="compositionally biased region" description="Basic and acidic residues" evidence="1">
    <location>
        <begin position="15"/>
        <end position="30"/>
    </location>
</feature>
<accession>A0A6G0VMB4</accession>
<gene>
    <name evidence="2" type="ORF">FWK35_00032091</name>
</gene>
<protein>
    <submittedName>
        <fullName evidence="2">Reverse transcriptase domain-containing protein</fullName>
    </submittedName>
</protein>
<feature type="non-terminal residue" evidence="2">
    <location>
        <position position="357"/>
    </location>
</feature>
<evidence type="ECO:0000313" key="2">
    <source>
        <dbReference type="EMBL" id="KAF0701752.1"/>
    </source>
</evidence>
<comment type="caution">
    <text evidence="2">The sequence shown here is derived from an EMBL/GenBank/DDBJ whole genome shotgun (WGS) entry which is preliminary data.</text>
</comment>
<reference evidence="2 3" key="1">
    <citation type="submission" date="2019-08" db="EMBL/GenBank/DDBJ databases">
        <title>Whole genome of Aphis craccivora.</title>
        <authorList>
            <person name="Voronova N.V."/>
            <person name="Shulinski R.S."/>
            <person name="Bandarenka Y.V."/>
            <person name="Zhorov D.G."/>
            <person name="Warner D."/>
        </authorList>
    </citation>
    <scope>NUCLEOTIDE SEQUENCE [LARGE SCALE GENOMIC DNA]</scope>
    <source>
        <strain evidence="2">180601</strain>
        <tissue evidence="2">Whole Body</tissue>
    </source>
</reference>
<keyword evidence="2" id="KW-0808">Transferase</keyword>
<sequence>MNALTIVQVHQNLKNKSDSDDNGSDDEHGNNYDQQKPETIIVPLMLEHYQTHSNISYNLPVQIKTVPPDIYHHFGISNGVDGLPLAKSSGSCFWSILGFIGATRNLLIDFVDDINFLSLNELMPFALLKIKGHTGFYSCTRCTVQVCFPKLDCPKRTHEDFVNHIQEHFHMSENITEIINIPGVNIVDSFALDCMHLVCLGVVKKILTLWKGSKDIGRLNVNSQKLPINVIKHISTNLLSIKKCIPCDFSRKPRGFDELARWKATEFRQFLLYTGIIVIKSSVPKLIYENFLCLSVAMTIFLNPNLSHLSNLAKSLMIDFVKDFGSLYGIHFISHNVHGLIHLIDDYEKFGCLDQIS</sequence>
<feature type="region of interest" description="Disordered" evidence="1">
    <location>
        <begin position="12"/>
        <end position="34"/>
    </location>
</feature>
<organism evidence="2 3">
    <name type="scientific">Aphis craccivora</name>
    <name type="common">Cowpea aphid</name>
    <dbReference type="NCBI Taxonomy" id="307492"/>
    <lineage>
        <taxon>Eukaryota</taxon>
        <taxon>Metazoa</taxon>
        <taxon>Ecdysozoa</taxon>
        <taxon>Arthropoda</taxon>
        <taxon>Hexapoda</taxon>
        <taxon>Insecta</taxon>
        <taxon>Pterygota</taxon>
        <taxon>Neoptera</taxon>
        <taxon>Paraneoptera</taxon>
        <taxon>Hemiptera</taxon>
        <taxon>Sternorrhyncha</taxon>
        <taxon>Aphidomorpha</taxon>
        <taxon>Aphidoidea</taxon>
        <taxon>Aphididae</taxon>
        <taxon>Aphidini</taxon>
        <taxon>Aphis</taxon>
        <taxon>Aphis</taxon>
    </lineage>
</organism>
<keyword evidence="2" id="KW-0695">RNA-directed DNA polymerase</keyword>
<dbReference type="PANTHER" id="PTHR33053:SF24">
    <property type="entry name" value="TRANSPOSASE DOMAIN-CONTAINING PROTEIN"/>
    <property type="match status" value="1"/>
</dbReference>
<dbReference type="EMBL" id="VUJU01014609">
    <property type="protein sequence ID" value="KAF0701752.1"/>
    <property type="molecule type" value="Genomic_DNA"/>
</dbReference>
<dbReference type="Proteomes" id="UP000478052">
    <property type="component" value="Unassembled WGS sequence"/>
</dbReference>
<keyword evidence="3" id="KW-1185">Reference proteome</keyword>
<dbReference type="OrthoDB" id="10015795at2759"/>
<name>A0A6G0VMB4_APHCR</name>
<keyword evidence="2" id="KW-0548">Nucleotidyltransferase</keyword>
<dbReference type="AlphaFoldDB" id="A0A6G0VMB4"/>
<evidence type="ECO:0000313" key="3">
    <source>
        <dbReference type="Proteomes" id="UP000478052"/>
    </source>
</evidence>
<evidence type="ECO:0000256" key="1">
    <source>
        <dbReference type="SAM" id="MobiDB-lite"/>
    </source>
</evidence>
<dbReference type="PANTHER" id="PTHR33053">
    <property type="entry name" value="PROTEIN, PUTATIVE-RELATED"/>
    <property type="match status" value="1"/>
</dbReference>
<dbReference type="GO" id="GO:0003964">
    <property type="term" value="F:RNA-directed DNA polymerase activity"/>
    <property type="evidence" value="ECO:0007669"/>
    <property type="project" value="UniProtKB-KW"/>
</dbReference>